<dbReference type="Gramene" id="KVH15475">
    <property type="protein sequence ID" value="KVH15475"/>
    <property type="gene ID" value="Ccrd_025930"/>
</dbReference>
<gene>
    <name evidence="1" type="ORF">Ccrd_025930</name>
</gene>
<feature type="non-terminal residue" evidence="1">
    <location>
        <position position="1"/>
    </location>
</feature>
<accession>A0A118IG21</accession>
<name>A0A118IG21_CYNCS</name>
<dbReference type="EMBL" id="LEKV01007130">
    <property type="protein sequence ID" value="KVH15475.1"/>
    <property type="molecule type" value="Genomic_DNA"/>
</dbReference>
<organism evidence="1 2">
    <name type="scientific">Cynara cardunculus var. scolymus</name>
    <name type="common">Globe artichoke</name>
    <name type="synonym">Cynara scolymus</name>
    <dbReference type="NCBI Taxonomy" id="59895"/>
    <lineage>
        <taxon>Eukaryota</taxon>
        <taxon>Viridiplantae</taxon>
        <taxon>Streptophyta</taxon>
        <taxon>Embryophyta</taxon>
        <taxon>Tracheophyta</taxon>
        <taxon>Spermatophyta</taxon>
        <taxon>Magnoliopsida</taxon>
        <taxon>eudicotyledons</taxon>
        <taxon>Gunneridae</taxon>
        <taxon>Pentapetalae</taxon>
        <taxon>asterids</taxon>
        <taxon>campanulids</taxon>
        <taxon>Asterales</taxon>
        <taxon>Asteraceae</taxon>
        <taxon>Carduoideae</taxon>
        <taxon>Cardueae</taxon>
        <taxon>Carduinae</taxon>
        <taxon>Cynara</taxon>
    </lineage>
</organism>
<reference evidence="1 2" key="1">
    <citation type="journal article" date="2016" name="Sci. Rep.">
        <title>The genome sequence of the outbreeding globe artichoke constructed de novo incorporating a phase-aware low-pass sequencing strategy of F1 progeny.</title>
        <authorList>
            <person name="Scaglione D."/>
            <person name="Reyes-Chin-Wo S."/>
            <person name="Acquadro A."/>
            <person name="Froenicke L."/>
            <person name="Portis E."/>
            <person name="Beitel C."/>
            <person name="Tirone M."/>
            <person name="Mauro R."/>
            <person name="Lo Monaco A."/>
            <person name="Mauromicale G."/>
            <person name="Faccioli P."/>
            <person name="Cattivelli L."/>
            <person name="Rieseberg L."/>
            <person name="Michelmore R."/>
            <person name="Lanteri S."/>
        </authorList>
    </citation>
    <scope>NUCLEOTIDE SEQUENCE [LARGE SCALE GENOMIC DNA]</scope>
    <source>
        <strain evidence="1">2C</strain>
    </source>
</reference>
<evidence type="ECO:0000313" key="1">
    <source>
        <dbReference type="EMBL" id="KVH15475.1"/>
    </source>
</evidence>
<evidence type="ECO:0000313" key="2">
    <source>
        <dbReference type="Proteomes" id="UP000243975"/>
    </source>
</evidence>
<feature type="non-terminal residue" evidence="1">
    <location>
        <position position="159"/>
    </location>
</feature>
<dbReference type="AlphaFoldDB" id="A0A118IG21"/>
<protein>
    <submittedName>
        <fullName evidence="1">Uncharacterized protein</fullName>
    </submittedName>
</protein>
<comment type="caution">
    <text evidence="1">The sequence shown here is derived from an EMBL/GenBank/DDBJ whole genome shotgun (WGS) entry which is preliminary data.</text>
</comment>
<keyword evidence="2" id="KW-1185">Reference proteome</keyword>
<proteinExistence type="predicted"/>
<sequence>PTPYLGRQIIIKWWPKFNFFENSVSQTKGLIDLEPPKPPKPDLSDLLKEFTSKVPKVDLSKIIALLVAQQEEYESSQMLEDDDKDNLMIDSQEPYEDDFVLQHVIPHGGHNVAHFKDQDTGLWWEFDDEIVSDMRLRIVLVVNDLLNLTGQNLRIKEDS</sequence>
<dbReference type="Proteomes" id="UP000243975">
    <property type="component" value="Unassembled WGS sequence"/>
</dbReference>